<feature type="domain" description="CCHC-type" evidence="2">
    <location>
        <begin position="126"/>
        <end position="141"/>
    </location>
</feature>
<evidence type="ECO:0000313" key="4">
    <source>
        <dbReference type="Proteomes" id="UP000265000"/>
    </source>
</evidence>
<dbReference type="GO" id="GO:0003676">
    <property type="term" value="F:nucleic acid binding"/>
    <property type="evidence" value="ECO:0007669"/>
    <property type="project" value="InterPro"/>
</dbReference>
<sequence length="173" mass="19663">MEQKLDRRIGVASAVKRALYRSVVVNRELSQKANLSDLPVDLCYYPHLWSRALGRDRENEIPDTSGQNEVRQLKAELQENTPAQNAASVRNERAGWRFPQRTKSSTLAPPVSTVPVETLTRTGKFCYNCGEDSHMLPQCTNPTNAVLVQKKLCERHQSRLNQCKMHPNAQIKH</sequence>
<proteinExistence type="predicted"/>
<dbReference type="Ensembl" id="ENSFHET00000023827.1">
    <property type="protein sequence ID" value="ENSFHEP00000031416.1"/>
    <property type="gene ID" value="ENSFHEG00000017287.1"/>
</dbReference>
<dbReference type="PROSITE" id="PS50158">
    <property type="entry name" value="ZF_CCHC"/>
    <property type="match status" value="1"/>
</dbReference>
<dbReference type="AlphaFoldDB" id="A0A3Q2QU49"/>
<organism evidence="3 4">
    <name type="scientific">Fundulus heteroclitus</name>
    <name type="common">Killifish</name>
    <name type="synonym">Mummichog</name>
    <dbReference type="NCBI Taxonomy" id="8078"/>
    <lineage>
        <taxon>Eukaryota</taxon>
        <taxon>Metazoa</taxon>
        <taxon>Chordata</taxon>
        <taxon>Craniata</taxon>
        <taxon>Vertebrata</taxon>
        <taxon>Euteleostomi</taxon>
        <taxon>Actinopterygii</taxon>
        <taxon>Neopterygii</taxon>
        <taxon>Teleostei</taxon>
        <taxon>Neoteleostei</taxon>
        <taxon>Acanthomorphata</taxon>
        <taxon>Ovalentaria</taxon>
        <taxon>Atherinomorphae</taxon>
        <taxon>Cyprinodontiformes</taxon>
        <taxon>Fundulidae</taxon>
        <taxon>Fundulus</taxon>
    </lineage>
</organism>
<name>A0A3Q2QU49_FUNHE</name>
<dbReference type="InterPro" id="IPR036875">
    <property type="entry name" value="Znf_CCHC_sf"/>
</dbReference>
<reference evidence="3" key="2">
    <citation type="submission" date="2025-09" db="UniProtKB">
        <authorList>
            <consortium name="Ensembl"/>
        </authorList>
    </citation>
    <scope>IDENTIFICATION</scope>
</reference>
<accession>A0A3Q2QU49</accession>
<keyword evidence="4" id="KW-1185">Reference proteome</keyword>
<evidence type="ECO:0000259" key="2">
    <source>
        <dbReference type="PROSITE" id="PS50158"/>
    </source>
</evidence>
<keyword evidence="1" id="KW-0863">Zinc-finger</keyword>
<dbReference type="InterPro" id="IPR001878">
    <property type="entry name" value="Znf_CCHC"/>
</dbReference>
<evidence type="ECO:0000256" key="1">
    <source>
        <dbReference type="PROSITE-ProRule" id="PRU00047"/>
    </source>
</evidence>
<protein>
    <recommendedName>
        <fullName evidence="2">CCHC-type domain-containing protein</fullName>
    </recommendedName>
</protein>
<dbReference type="SUPFAM" id="SSF57756">
    <property type="entry name" value="Retrovirus zinc finger-like domains"/>
    <property type="match status" value="1"/>
</dbReference>
<keyword evidence="1" id="KW-0862">Zinc</keyword>
<dbReference type="GO" id="GO:0008270">
    <property type="term" value="F:zinc ion binding"/>
    <property type="evidence" value="ECO:0007669"/>
    <property type="project" value="UniProtKB-KW"/>
</dbReference>
<evidence type="ECO:0000313" key="3">
    <source>
        <dbReference type="Ensembl" id="ENSFHEP00000031416.1"/>
    </source>
</evidence>
<keyword evidence="1" id="KW-0479">Metal-binding</keyword>
<dbReference type="GeneTree" id="ENSGT01120000277502"/>
<dbReference type="STRING" id="8078.ENSFHEP00000031416"/>
<dbReference type="Proteomes" id="UP000265000">
    <property type="component" value="Unplaced"/>
</dbReference>
<reference evidence="3" key="1">
    <citation type="submission" date="2025-08" db="UniProtKB">
        <authorList>
            <consortium name="Ensembl"/>
        </authorList>
    </citation>
    <scope>IDENTIFICATION</scope>
</reference>